<organism evidence="1">
    <name type="scientific">Eucalyptus grandis</name>
    <name type="common">Flooded gum</name>
    <dbReference type="NCBI Taxonomy" id="71139"/>
    <lineage>
        <taxon>Eukaryota</taxon>
        <taxon>Viridiplantae</taxon>
        <taxon>Streptophyta</taxon>
        <taxon>Embryophyta</taxon>
        <taxon>Tracheophyta</taxon>
        <taxon>Spermatophyta</taxon>
        <taxon>Magnoliopsida</taxon>
        <taxon>eudicotyledons</taxon>
        <taxon>Gunneridae</taxon>
        <taxon>Pentapetalae</taxon>
        <taxon>rosids</taxon>
        <taxon>malvids</taxon>
        <taxon>Myrtales</taxon>
        <taxon>Myrtaceae</taxon>
        <taxon>Myrtoideae</taxon>
        <taxon>Eucalypteae</taxon>
        <taxon>Eucalyptus</taxon>
    </lineage>
</organism>
<sequence>MDILILIEVCGKTSLLSTYYNWYPYNTKKFLLGCKTPTATNRKLTSIISCHARSSATRHCINNSSLKSKQ</sequence>
<reference evidence="1" key="1">
    <citation type="submission" date="2013-07" db="EMBL/GenBank/DDBJ databases">
        <title>The genome of Eucalyptus grandis.</title>
        <authorList>
            <person name="Schmutz J."/>
            <person name="Hayes R."/>
            <person name="Myburg A."/>
            <person name="Tuskan G."/>
            <person name="Grattapaglia D."/>
            <person name="Rokhsar D.S."/>
        </authorList>
    </citation>
    <scope>NUCLEOTIDE SEQUENCE</scope>
    <source>
        <tissue evidence="1">Leaf extractions</tissue>
    </source>
</reference>
<evidence type="ECO:0000313" key="1">
    <source>
        <dbReference type="EMBL" id="KCW53307.1"/>
    </source>
</evidence>
<protein>
    <submittedName>
        <fullName evidence="1">Uncharacterized protein</fullName>
    </submittedName>
</protein>
<dbReference type="AlphaFoldDB" id="A0A059AGX3"/>
<dbReference type="Gramene" id="KCW53307">
    <property type="protein sequence ID" value="KCW53307"/>
    <property type="gene ID" value="EUGRSUZ_J02560"/>
</dbReference>
<dbReference type="EMBL" id="KK198762">
    <property type="protein sequence ID" value="KCW53307.1"/>
    <property type="molecule type" value="Genomic_DNA"/>
</dbReference>
<dbReference type="InParanoid" id="A0A059AGX3"/>
<accession>A0A059AGX3</accession>
<gene>
    <name evidence="1" type="ORF">EUGRSUZ_J02560</name>
</gene>
<proteinExistence type="predicted"/>
<name>A0A059AGX3_EUCGR</name>